<comment type="caution">
    <text evidence="3">The sequence shown here is derived from an EMBL/GenBank/DDBJ whole genome shotgun (WGS) entry which is preliminary data.</text>
</comment>
<dbReference type="EMBL" id="LVCJ01000124">
    <property type="protein sequence ID" value="OAL23843.1"/>
    <property type="molecule type" value="Genomic_DNA"/>
</dbReference>
<feature type="region of interest" description="Disordered" evidence="1">
    <location>
        <begin position="1"/>
        <end position="40"/>
    </location>
</feature>
<keyword evidence="4" id="KW-1185">Reference proteome</keyword>
<organism evidence="3 4">
    <name type="scientific">Fonsecaea nubica</name>
    <dbReference type="NCBI Taxonomy" id="856822"/>
    <lineage>
        <taxon>Eukaryota</taxon>
        <taxon>Fungi</taxon>
        <taxon>Dikarya</taxon>
        <taxon>Ascomycota</taxon>
        <taxon>Pezizomycotina</taxon>
        <taxon>Eurotiomycetes</taxon>
        <taxon>Chaetothyriomycetidae</taxon>
        <taxon>Chaetothyriales</taxon>
        <taxon>Herpotrichiellaceae</taxon>
        <taxon>Fonsecaea</taxon>
    </lineage>
</organism>
<protein>
    <submittedName>
        <fullName evidence="3">Inositol hexakisphosphate kinase 1</fullName>
    </submittedName>
</protein>
<reference evidence="3 4" key="1">
    <citation type="submission" date="2016-03" db="EMBL/GenBank/DDBJ databases">
        <title>The draft genome sequence of Fonsecaea nubica causative agent of cutaneous subcutaneous infection in human host.</title>
        <authorList>
            <person name="Costa F."/>
            <person name="Sybren D.H."/>
            <person name="Raittz R.T."/>
            <person name="Weiss V.A."/>
            <person name="Leao A.C."/>
            <person name="Gomes R."/>
            <person name="De Souza E.M."/>
            <person name="Pedrosa F.O."/>
            <person name="Steffens M.B."/>
            <person name="Bombassaro A."/>
            <person name="Tadra-Sfeir M.Z."/>
            <person name="Moreno L.F."/>
            <person name="Najafzadeh M.J."/>
            <person name="Felipe M.S."/>
            <person name="Teixeira M."/>
            <person name="Sun J."/>
            <person name="Xi L."/>
            <person name="Castro M.A."/>
            <person name="Vicente V.A."/>
        </authorList>
    </citation>
    <scope>NUCLEOTIDE SEQUENCE [LARGE SCALE GENOMIC DNA]</scope>
    <source>
        <strain evidence="3 4">CBS 269.64</strain>
    </source>
</reference>
<dbReference type="OrthoDB" id="5135333at2759"/>
<evidence type="ECO:0000313" key="4">
    <source>
        <dbReference type="Proteomes" id="UP000185904"/>
    </source>
</evidence>
<sequence length="470" mass="52619">MSSQLPQEPEAIDHTPADNANSGEQPTTSNELDGTNLAFDYPRIHRPVKRSLKRPFGSSTFEEANKTKRKPQMPHAELCEKCAQIDFSAIVELDATSLQDDLRRGVYVANLGTIGDMAKNRCPLCQLFAEVRITGQGLEDDAEYHLRAYSVFNRFNDMILSLAPERITIKDLPCLAVVSTASTSAAIPDSHVKLLYCHPVHDEDVKIITPSLLRSEVDFDKLRGLLRYCKTKHNHLCSGPQPMGSPLKLIDCYKNATKVSELRVTPVFSDCPPYLALSYVWGDAKRNCNGSKADENVLMPITISDAMHAVKMLGYRYLWVDKFCIDQHNETESEYEINRMDTIYQKADATLMMAAGQDSDAGLPGVAKTSRIPQQHLLGMDTSGSYFITEEACIYAIRGLFRVYVNAMARELGGRSRRPALTWPHAKILSAWNLRRKAGGQPRSGRKIIVRESQKIPPSHQPILNQAILW</sequence>
<dbReference type="GeneID" id="34594251"/>
<dbReference type="InterPro" id="IPR010730">
    <property type="entry name" value="HET"/>
</dbReference>
<dbReference type="AlphaFoldDB" id="A0A178C4I4"/>
<dbReference type="Pfam" id="PF06985">
    <property type="entry name" value="HET"/>
    <property type="match status" value="1"/>
</dbReference>
<dbReference type="RefSeq" id="XP_022494902.1">
    <property type="nucleotide sequence ID" value="XM_022649119.1"/>
</dbReference>
<feature type="region of interest" description="Disordered" evidence="1">
    <location>
        <begin position="52"/>
        <end position="73"/>
    </location>
</feature>
<dbReference type="PANTHER" id="PTHR33112">
    <property type="entry name" value="DOMAIN PROTEIN, PUTATIVE-RELATED"/>
    <property type="match status" value="1"/>
</dbReference>
<dbReference type="GO" id="GO:0016301">
    <property type="term" value="F:kinase activity"/>
    <property type="evidence" value="ECO:0007669"/>
    <property type="project" value="UniProtKB-KW"/>
</dbReference>
<gene>
    <name evidence="3" type="ORF">AYO20_10863</name>
</gene>
<evidence type="ECO:0000256" key="1">
    <source>
        <dbReference type="SAM" id="MobiDB-lite"/>
    </source>
</evidence>
<dbReference type="PANTHER" id="PTHR33112:SF1">
    <property type="entry name" value="HETEROKARYON INCOMPATIBILITY DOMAIN-CONTAINING PROTEIN"/>
    <property type="match status" value="1"/>
</dbReference>
<name>A0A178C4I4_9EURO</name>
<evidence type="ECO:0000259" key="2">
    <source>
        <dbReference type="Pfam" id="PF06985"/>
    </source>
</evidence>
<evidence type="ECO:0000313" key="3">
    <source>
        <dbReference type="EMBL" id="OAL23843.1"/>
    </source>
</evidence>
<keyword evidence="3" id="KW-0418">Kinase</keyword>
<keyword evidence="3" id="KW-0808">Transferase</keyword>
<feature type="domain" description="Heterokaryon incompatibility" evidence="2">
    <location>
        <begin position="274"/>
        <end position="378"/>
    </location>
</feature>
<dbReference type="Proteomes" id="UP000185904">
    <property type="component" value="Unassembled WGS sequence"/>
</dbReference>
<accession>A0A178C4I4</accession>
<proteinExistence type="predicted"/>
<feature type="compositionally biased region" description="Polar residues" evidence="1">
    <location>
        <begin position="18"/>
        <end position="33"/>
    </location>
</feature>